<evidence type="ECO:0000256" key="2">
    <source>
        <dbReference type="SAM" id="Phobius"/>
    </source>
</evidence>
<protein>
    <recommendedName>
        <fullName evidence="5">IcmF-related N-terminal domain-containing protein</fullName>
    </recommendedName>
</protein>
<dbReference type="RefSeq" id="WP_272457983.1">
    <property type="nucleotide sequence ID" value="NZ_JAGTJJ010000001.1"/>
</dbReference>
<keyword evidence="2" id="KW-1133">Transmembrane helix</keyword>
<proteinExistence type="predicted"/>
<name>A0A9X3WXX9_9BACT</name>
<evidence type="ECO:0000313" key="4">
    <source>
        <dbReference type="Proteomes" id="UP001151081"/>
    </source>
</evidence>
<dbReference type="AlphaFoldDB" id="A0A9X3WXX9"/>
<organism evidence="3 4">
    <name type="scientific">Polyangium jinanense</name>
    <dbReference type="NCBI Taxonomy" id="2829994"/>
    <lineage>
        <taxon>Bacteria</taxon>
        <taxon>Pseudomonadati</taxon>
        <taxon>Myxococcota</taxon>
        <taxon>Polyangia</taxon>
        <taxon>Polyangiales</taxon>
        <taxon>Polyangiaceae</taxon>
        <taxon>Polyangium</taxon>
    </lineage>
</organism>
<feature type="transmembrane region" description="Helical" evidence="2">
    <location>
        <begin position="338"/>
        <end position="359"/>
    </location>
</feature>
<evidence type="ECO:0008006" key="5">
    <source>
        <dbReference type="Google" id="ProtNLM"/>
    </source>
</evidence>
<gene>
    <name evidence="3" type="ORF">KEG57_00750</name>
</gene>
<reference evidence="3 4" key="1">
    <citation type="submission" date="2021-04" db="EMBL/GenBank/DDBJ databases">
        <title>Genome analysis of Polyangium sp.</title>
        <authorList>
            <person name="Li Y."/>
            <person name="Wang J."/>
        </authorList>
    </citation>
    <scope>NUCLEOTIDE SEQUENCE [LARGE SCALE GENOMIC DNA]</scope>
    <source>
        <strain evidence="3 4">SDU14</strain>
    </source>
</reference>
<keyword evidence="2" id="KW-0472">Membrane</keyword>
<comment type="caution">
    <text evidence="3">The sequence shown here is derived from an EMBL/GenBank/DDBJ whole genome shotgun (WGS) entry which is preliminary data.</text>
</comment>
<feature type="transmembrane region" description="Helical" evidence="2">
    <location>
        <begin position="14"/>
        <end position="35"/>
    </location>
</feature>
<evidence type="ECO:0000256" key="1">
    <source>
        <dbReference type="SAM" id="MobiDB-lite"/>
    </source>
</evidence>
<feature type="region of interest" description="Disordered" evidence="1">
    <location>
        <begin position="1158"/>
        <end position="1183"/>
    </location>
</feature>
<dbReference type="Proteomes" id="UP001151081">
    <property type="component" value="Unassembled WGS sequence"/>
</dbReference>
<keyword evidence="4" id="KW-1185">Reference proteome</keyword>
<accession>A0A9X3WXX9</accession>
<keyword evidence="2" id="KW-0812">Transmembrane</keyword>
<sequence>MQQAAALGASLNPWVIAAIALVGVLLLVLGIYLFVQSRKKSGEEAPKVPSPRSLGRTWDDFVRRLPESVQGAPIVVVLGERRAGKTSVIQTGLARSGSASQVAPSDTSDARLSMFAGQHALVQEISGELLEDTRPEARSSLADLWKPIALRVPVVLFVIDARAPSFTPAGLRRLGALGRDVVDRLTSLRRGRAPRVRVVLSHLDERLEGFVPLARVAEDEGHATQTLKPAGRRAADLEVLLAPLDPCLSSAIKTLPAAQTAAVTKLLAGGGGSVFAALEPFLDAFVGSATQVATPALDGIVVAGLPEGADAGMVGEPLGLDAQTVQSDFHAHEQRRTLGALIIGASIAGLIGALYLWHWQDVKAVPAQVAGFTTLRLPRNVEIDRAEGKAAKALRAALRPRWWPLRFAYPNAKEEIDRPRTERDGGGEREAFLGKIREVYLLPAARASSLPVRLYAVALLRASEDNDLGELALRDKETFARVLEVPESVVSDYVTFSYSPWWGAIEGLDQGIPRGDWEGFLGSLDDSLKKGAVPPGEIGALSESARRLSDALRGVDDAPSQKELESLLRTESPEDADKLLGPGGSHQIPDWAQQKSKELEGLLGEVDGSKVEVPSAENRTLRQIVGDLEGMKCPAGDTASKETYPIDKNRVYRAEDWDRLVASSKSSAYVKAFVEDVRAKQRSPFFGPNQTFPAVGASDMPGRGPSRPLPGLYTVRAVNDELVPAFTKLDAALTGACVQQTERDELARLARDGMDQYATAYQNALFSYVQGFGFSSGSLASLRTDLQDMATPSSWFGQFWTTVAENAAVDPGSDPYLAILRNALRSFDPIVALQPEKGKPVNLDKYYAILTPLIASLEDGPLQAAGAPLGDRLPLVGKLGLSLLDPDPKHPLPQVKAWLDAARIPGGDMRRPFLLPVNQVYEYALTNVEKAVEKIYKSEIRPLGEPLWVRFPFMPTAKVEAPPSEVDSVFGVKGTMRLAFQDGVAPAARRSDGGAWVAKRPLDYRAVVLPKEALEVGGWFDALSGLLWDEAGKPKAIALSVRPHALPKVERDDRVAVTMSSLSAGETTVAGFNQAPAWKPLPVPWSTSTPAIVSAELTDLSSGGKTSRSQEGTGEAWQTLRLVCEAPTWRGSTVSWMLGARVAFDLGSDPWEVLLPPPNRGVRCPSRPQPTTTTLSGQATTPR</sequence>
<evidence type="ECO:0000313" key="3">
    <source>
        <dbReference type="EMBL" id="MDC3979005.1"/>
    </source>
</evidence>
<feature type="compositionally biased region" description="Polar residues" evidence="1">
    <location>
        <begin position="1169"/>
        <end position="1183"/>
    </location>
</feature>
<dbReference type="EMBL" id="JAGTJJ010000001">
    <property type="protein sequence ID" value="MDC3979005.1"/>
    <property type="molecule type" value="Genomic_DNA"/>
</dbReference>